<keyword evidence="5 7" id="KW-1133">Transmembrane helix</keyword>
<keyword evidence="8" id="KW-0328">Glycosyltransferase</keyword>
<comment type="catalytic activity">
    <reaction evidence="7">
        <text>L-cysteinyl-[prolipoprotein] + a 1,2-diacyl-sn-glycero-3-phospho-(1'-sn-glycerol) = an S-1,2-diacyl-sn-glyceryl-L-cysteinyl-[prolipoprotein] + sn-glycerol 1-phosphate + H(+)</text>
        <dbReference type="Rhea" id="RHEA:56712"/>
        <dbReference type="Rhea" id="RHEA-COMP:14679"/>
        <dbReference type="Rhea" id="RHEA-COMP:14680"/>
        <dbReference type="ChEBI" id="CHEBI:15378"/>
        <dbReference type="ChEBI" id="CHEBI:29950"/>
        <dbReference type="ChEBI" id="CHEBI:57685"/>
        <dbReference type="ChEBI" id="CHEBI:64716"/>
        <dbReference type="ChEBI" id="CHEBI:140658"/>
        <dbReference type="EC" id="2.5.1.145"/>
    </reaction>
</comment>
<feature type="transmembrane region" description="Helical" evidence="7">
    <location>
        <begin position="136"/>
        <end position="157"/>
    </location>
</feature>
<evidence type="ECO:0000256" key="4">
    <source>
        <dbReference type="ARBA" id="ARBA00022692"/>
    </source>
</evidence>
<feature type="transmembrane region" description="Helical" evidence="7">
    <location>
        <begin position="45"/>
        <end position="71"/>
    </location>
</feature>
<evidence type="ECO:0000256" key="1">
    <source>
        <dbReference type="ARBA" id="ARBA00007150"/>
    </source>
</evidence>
<keyword evidence="9" id="KW-1185">Reference proteome</keyword>
<reference evidence="8 9" key="1">
    <citation type="submission" date="2024-03" db="EMBL/GenBank/DDBJ databases">
        <title>Human intestinal bacterial collection.</title>
        <authorList>
            <person name="Pauvert C."/>
            <person name="Hitch T.C.A."/>
            <person name="Clavel T."/>
        </authorList>
    </citation>
    <scope>NUCLEOTIDE SEQUENCE [LARGE SCALE GENOMIC DNA]</scope>
    <source>
        <strain evidence="8 9">CLA-JM-H44</strain>
    </source>
</reference>
<dbReference type="EC" id="2.5.1.145" evidence="7"/>
<dbReference type="Proteomes" id="UP001489509">
    <property type="component" value="Unassembled WGS sequence"/>
</dbReference>
<evidence type="ECO:0000256" key="5">
    <source>
        <dbReference type="ARBA" id="ARBA00022989"/>
    </source>
</evidence>
<comment type="subcellular location">
    <subcellularLocation>
        <location evidence="7">Cell membrane</location>
        <topology evidence="7">Multi-pass membrane protein</topology>
    </subcellularLocation>
</comment>
<evidence type="ECO:0000256" key="2">
    <source>
        <dbReference type="ARBA" id="ARBA00022475"/>
    </source>
</evidence>
<organism evidence="8 9">
    <name type="scientific">Solibaculum intestinale</name>
    <dbReference type="NCBI Taxonomy" id="3133165"/>
    <lineage>
        <taxon>Bacteria</taxon>
        <taxon>Bacillati</taxon>
        <taxon>Bacillota</taxon>
        <taxon>Clostridia</taxon>
        <taxon>Eubacteriales</taxon>
        <taxon>Oscillospiraceae</taxon>
        <taxon>Solibaculum</taxon>
    </lineage>
</organism>
<keyword evidence="6 7" id="KW-0472">Membrane</keyword>
<dbReference type="Pfam" id="PF01790">
    <property type="entry name" value="LGT"/>
    <property type="match status" value="1"/>
</dbReference>
<keyword evidence="3 7" id="KW-0808">Transferase</keyword>
<comment type="function">
    <text evidence="7">Catalyzes the transfer of the diacylglyceryl group from phosphatidylglycerol to the sulfhydryl group of the N-terminal cysteine of a prolipoprotein, the first step in the formation of mature lipoproteins.</text>
</comment>
<feature type="transmembrane region" description="Helical" evidence="7">
    <location>
        <begin position="91"/>
        <end position="115"/>
    </location>
</feature>
<dbReference type="EMBL" id="JBBMFD010000002">
    <property type="protein sequence ID" value="MEQ2439704.1"/>
    <property type="molecule type" value="Genomic_DNA"/>
</dbReference>
<feature type="transmembrane region" description="Helical" evidence="7">
    <location>
        <begin position="233"/>
        <end position="257"/>
    </location>
</feature>
<keyword evidence="4 7" id="KW-0812">Transmembrane</keyword>
<gene>
    <name evidence="7" type="primary">lgt</name>
    <name evidence="8" type="ORF">WMO26_02560</name>
</gene>
<proteinExistence type="inferred from homology"/>
<dbReference type="RefSeq" id="WP_349217966.1">
    <property type="nucleotide sequence ID" value="NZ_JBBMFD010000002.1"/>
</dbReference>
<evidence type="ECO:0000313" key="8">
    <source>
        <dbReference type="EMBL" id="MEQ2439704.1"/>
    </source>
</evidence>
<comment type="similarity">
    <text evidence="1 7">Belongs to the Lgt family.</text>
</comment>
<feature type="binding site" evidence="7">
    <location>
        <position position="143"/>
    </location>
    <ligand>
        <name>a 1,2-diacyl-sn-glycero-3-phospho-(1'-sn-glycerol)</name>
        <dbReference type="ChEBI" id="CHEBI:64716"/>
    </ligand>
</feature>
<keyword evidence="2 7" id="KW-1003">Cell membrane</keyword>
<evidence type="ECO:0000256" key="7">
    <source>
        <dbReference type="HAMAP-Rule" id="MF_01147"/>
    </source>
</evidence>
<dbReference type="PANTHER" id="PTHR30589:SF0">
    <property type="entry name" value="PHOSPHATIDYLGLYCEROL--PROLIPOPROTEIN DIACYLGLYCERYL TRANSFERASE"/>
    <property type="match status" value="1"/>
</dbReference>
<evidence type="ECO:0000256" key="6">
    <source>
        <dbReference type="ARBA" id="ARBA00023136"/>
    </source>
</evidence>
<feature type="transmembrane region" description="Helical" evidence="7">
    <location>
        <begin position="12"/>
        <end position="33"/>
    </location>
</feature>
<evidence type="ECO:0000313" key="9">
    <source>
        <dbReference type="Proteomes" id="UP001489509"/>
    </source>
</evidence>
<protein>
    <recommendedName>
        <fullName evidence="7">Phosphatidylglycerol--prolipoprotein diacylglyceryl transferase</fullName>
        <ecNumber evidence="7">2.5.1.145</ecNumber>
    </recommendedName>
</protein>
<accession>A0ABV1DXB9</accession>
<sequence length="272" mass="29671">MFPTFELFGKTIGTYMVTALLGVFAAGIFSCRAAKKRGYDENDMIVLLLVSCIGVLLGSHILFALTNWNALLVFFTHLPEIIAAGELVDSFLAVFGGSVFYGGLLGGMAAGFLYARCGKKKLDLAAYTDMVAPAVPLFHMFGRIGCFLGGCCYGVESDFGFVFEHSLVEAANGVRRFPVQLVEAGFNLLLFAALAWLLKKGVCKGKLFLLYLLAYSVIRFVLEFWRGDAYRGFLFGVSTSQLISIFLFAAAGCILLWQGLHSRRRVQPAAQG</sequence>
<dbReference type="InterPro" id="IPR001640">
    <property type="entry name" value="Lgt"/>
</dbReference>
<dbReference type="HAMAP" id="MF_01147">
    <property type="entry name" value="Lgt"/>
    <property type="match status" value="1"/>
</dbReference>
<name>A0ABV1DXB9_9FIRM</name>
<comment type="pathway">
    <text evidence="7">Protein modification; lipoprotein biosynthesis (diacylglyceryl transfer).</text>
</comment>
<dbReference type="GO" id="GO:0016757">
    <property type="term" value="F:glycosyltransferase activity"/>
    <property type="evidence" value="ECO:0007669"/>
    <property type="project" value="UniProtKB-KW"/>
</dbReference>
<feature type="transmembrane region" description="Helical" evidence="7">
    <location>
        <begin position="207"/>
        <end position="227"/>
    </location>
</feature>
<feature type="transmembrane region" description="Helical" evidence="7">
    <location>
        <begin position="177"/>
        <end position="198"/>
    </location>
</feature>
<dbReference type="PANTHER" id="PTHR30589">
    <property type="entry name" value="PROLIPOPROTEIN DIACYLGLYCERYL TRANSFERASE"/>
    <property type="match status" value="1"/>
</dbReference>
<evidence type="ECO:0000256" key="3">
    <source>
        <dbReference type="ARBA" id="ARBA00022679"/>
    </source>
</evidence>
<comment type="caution">
    <text evidence="8">The sequence shown here is derived from an EMBL/GenBank/DDBJ whole genome shotgun (WGS) entry which is preliminary data.</text>
</comment>